<sequence length="473" mass="50883">MRASQALPASAETEYFLTLDEEVGLSHFPQPFRTFCPEHNLMHFPSDLWLTGIVVAMTILLWATARLPEFITALLFFAAAMLLHIAPAATVFSGFASSAFWLVLSGFILGVAIRQVGLADRLASLLVMPLSRSWPRMIGGVIVLSYLLAYVMPSNMGRIALLMPVVGALARQANIAEGSRGWTGLALAVGFGTFQLSASILPANVPNLVMSGAAENAFHLHLAWMPWWFLHTPVVGIMKGVLLMLCLCWLFPGRPKPVIGRLKQPPLSNDERRLMVILALTLLFWMTDSLHGISPAWIGLAAACVCLLPRIGFVSGDAFASGVNFRTCLYVAAILGVTAVVVESGLGAVIAHGLLAMTPLSPQQPFISFLSLSALTSALNFVVTANGVPAMFTPMAQQFAGASGFPLLTVIMIQVLAYATPLLPYQASPIVVAMALGKVSPRDGVRLCVWLAVLSALLLLPLNYLWFRVLGYV</sequence>
<evidence type="ECO:0008006" key="8">
    <source>
        <dbReference type="Google" id="ProtNLM"/>
    </source>
</evidence>
<reference evidence="7" key="1">
    <citation type="submission" date="2015-11" db="EMBL/GenBank/DDBJ databases">
        <authorList>
            <person name="Blom J."/>
        </authorList>
    </citation>
    <scope>NUCLEOTIDE SEQUENCE [LARGE SCALE GENOMIC DNA]</scope>
</reference>
<name>A0A0U5KZ53_9GAMM</name>
<dbReference type="Proteomes" id="UP000059419">
    <property type="component" value="Chromosome 1"/>
</dbReference>
<keyword evidence="3 5" id="KW-1133">Transmembrane helix</keyword>
<dbReference type="AlphaFoldDB" id="A0A0U5KZ53"/>
<dbReference type="KEGG" id="ege:EM595_0155"/>
<evidence type="ECO:0000256" key="3">
    <source>
        <dbReference type="ARBA" id="ARBA00022989"/>
    </source>
</evidence>
<dbReference type="Pfam" id="PF00939">
    <property type="entry name" value="Na_sulph_symp"/>
    <property type="match status" value="1"/>
</dbReference>
<gene>
    <name evidence="6" type="ORF">EM595_0155</name>
</gene>
<keyword evidence="2 5" id="KW-0812">Transmembrane</keyword>
<dbReference type="OrthoDB" id="5460483at2"/>
<feature type="transmembrane region" description="Helical" evidence="5">
    <location>
        <begin position="99"/>
        <end position="117"/>
    </location>
</feature>
<feature type="transmembrane region" description="Helical" evidence="5">
    <location>
        <begin position="228"/>
        <end position="252"/>
    </location>
</feature>
<feature type="transmembrane region" description="Helical" evidence="5">
    <location>
        <begin position="182"/>
        <end position="201"/>
    </location>
</feature>
<dbReference type="PANTHER" id="PTHR10283">
    <property type="entry name" value="SOLUTE CARRIER FAMILY 13 MEMBER"/>
    <property type="match status" value="1"/>
</dbReference>
<organism evidence="6 7">
    <name type="scientific">Duffyella gerundensis</name>
    <dbReference type="NCBI Taxonomy" id="1619313"/>
    <lineage>
        <taxon>Bacteria</taxon>
        <taxon>Pseudomonadati</taxon>
        <taxon>Pseudomonadota</taxon>
        <taxon>Gammaproteobacteria</taxon>
        <taxon>Enterobacterales</taxon>
        <taxon>Erwiniaceae</taxon>
        <taxon>Duffyella</taxon>
    </lineage>
</organism>
<dbReference type="EMBL" id="LN907827">
    <property type="protein sequence ID" value="CUU22392.1"/>
    <property type="molecule type" value="Genomic_DNA"/>
</dbReference>
<keyword evidence="4 5" id="KW-0472">Membrane</keyword>
<evidence type="ECO:0000313" key="6">
    <source>
        <dbReference type="EMBL" id="CUU22392.1"/>
    </source>
</evidence>
<evidence type="ECO:0000256" key="5">
    <source>
        <dbReference type="SAM" id="Phobius"/>
    </source>
</evidence>
<protein>
    <recommendedName>
        <fullName evidence="8">Citrate transporter</fullName>
    </recommendedName>
</protein>
<dbReference type="InterPro" id="IPR001898">
    <property type="entry name" value="SLC13A/DASS"/>
</dbReference>
<dbReference type="STRING" id="1619313.EM595_0155"/>
<feature type="transmembrane region" description="Helical" evidence="5">
    <location>
        <begin position="71"/>
        <end position="92"/>
    </location>
</feature>
<feature type="transmembrane region" description="Helical" evidence="5">
    <location>
        <begin position="296"/>
        <end position="316"/>
    </location>
</feature>
<feature type="transmembrane region" description="Helical" evidence="5">
    <location>
        <begin position="328"/>
        <end position="354"/>
    </location>
</feature>
<evidence type="ECO:0000256" key="2">
    <source>
        <dbReference type="ARBA" id="ARBA00022692"/>
    </source>
</evidence>
<dbReference type="PATRIC" id="fig|1619313.3.peg.159"/>
<dbReference type="GO" id="GO:0022857">
    <property type="term" value="F:transmembrane transporter activity"/>
    <property type="evidence" value="ECO:0007669"/>
    <property type="project" value="InterPro"/>
</dbReference>
<keyword evidence="7" id="KW-1185">Reference proteome</keyword>
<feature type="transmembrane region" description="Helical" evidence="5">
    <location>
        <begin position="399"/>
        <end position="417"/>
    </location>
</feature>
<proteinExistence type="predicted"/>
<feature type="transmembrane region" description="Helical" evidence="5">
    <location>
        <begin position="366"/>
        <end position="387"/>
    </location>
</feature>
<evidence type="ECO:0000256" key="4">
    <source>
        <dbReference type="ARBA" id="ARBA00023136"/>
    </source>
</evidence>
<feature type="transmembrane region" description="Helical" evidence="5">
    <location>
        <begin position="48"/>
        <end position="65"/>
    </location>
</feature>
<evidence type="ECO:0000256" key="1">
    <source>
        <dbReference type="ARBA" id="ARBA00004141"/>
    </source>
</evidence>
<dbReference type="RefSeq" id="WP_082691634.1">
    <property type="nucleotide sequence ID" value="NZ_JACSXD010000022.1"/>
</dbReference>
<accession>A0A0U5KZ53</accession>
<comment type="subcellular location">
    <subcellularLocation>
        <location evidence="1">Membrane</location>
        <topology evidence="1">Multi-pass membrane protein</topology>
    </subcellularLocation>
</comment>
<dbReference type="GO" id="GO:0005886">
    <property type="term" value="C:plasma membrane"/>
    <property type="evidence" value="ECO:0007669"/>
    <property type="project" value="TreeGrafter"/>
</dbReference>
<evidence type="ECO:0000313" key="7">
    <source>
        <dbReference type="Proteomes" id="UP000059419"/>
    </source>
</evidence>
<feature type="transmembrane region" description="Helical" evidence="5">
    <location>
        <begin position="447"/>
        <end position="467"/>
    </location>
</feature>
<feature type="transmembrane region" description="Helical" evidence="5">
    <location>
        <begin position="273"/>
        <end position="290"/>
    </location>
</feature>
<feature type="transmembrane region" description="Helical" evidence="5">
    <location>
        <begin position="137"/>
        <end position="170"/>
    </location>
</feature>